<dbReference type="OrthoDB" id="5595506at2759"/>
<keyword evidence="2 10" id="KW-0812">Transmembrane</keyword>
<evidence type="ECO:0000256" key="8">
    <source>
        <dbReference type="ARBA" id="ARBA00023136"/>
    </source>
</evidence>
<feature type="transmembrane region" description="Helical" evidence="10">
    <location>
        <begin position="350"/>
        <end position="371"/>
    </location>
</feature>
<keyword evidence="6 11" id="KW-0175">Coiled coil</keyword>
<evidence type="ECO:0000256" key="10">
    <source>
        <dbReference type="RuleBase" id="RU364128"/>
    </source>
</evidence>
<gene>
    <name evidence="12" type="ORF">NADFUDRAFT_84194</name>
</gene>
<accession>A0A1E3PDN7</accession>
<organism evidence="12 13">
    <name type="scientific">Nadsonia fulvescens var. elongata DSM 6958</name>
    <dbReference type="NCBI Taxonomy" id="857566"/>
    <lineage>
        <taxon>Eukaryota</taxon>
        <taxon>Fungi</taxon>
        <taxon>Dikarya</taxon>
        <taxon>Ascomycota</taxon>
        <taxon>Saccharomycotina</taxon>
        <taxon>Dipodascomycetes</taxon>
        <taxon>Dipodascales</taxon>
        <taxon>Dipodascales incertae sedis</taxon>
        <taxon>Nadsonia</taxon>
    </lineage>
</organism>
<evidence type="ECO:0000313" key="12">
    <source>
        <dbReference type="EMBL" id="ODQ63533.1"/>
    </source>
</evidence>
<comment type="subunit">
    <text evidence="10">Homooligomer.</text>
</comment>
<evidence type="ECO:0000256" key="9">
    <source>
        <dbReference type="ARBA" id="ARBA00024807"/>
    </source>
</evidence>
<dbReference type="Proteomes" id="UP000095009">
    <property type="component" value="Unassembled WGS sequence"/>
</dbReference>
<evidence type="ECO:0000256" key="7">
    <source>
        <dbReference type="ARBA" id="ARBA00023128"/>
    </source>
</evidence>
<dbReference type="PANTHER" id="PTHR31961">
    <property type="entry name" value="SENSITIVE TO HIGH EXPRESSION PROTEIN 9, MITOCHONDRIAL"/>
    <property type="match status" value="1"/>
</dbReference>
<evidence type="ECO:0000256" key="4">
    <source>
        <dbReference type="ARBA" id="ARBA00022946"/>
    </source>
</evidence>
<evidence type="ECO:0000256" key="5">
    <source>
        <dbReference type="ARBA" id="ARBA00022989"/>
    </source>
</evidence>
<keyword evidence="3 10" id="KW-0999">Mitochondrion inner membrane</keyword>
<evidence type="ECO:0000313" key="13">
    <source>
        <dbReference type="Proteomes" id="UP000095009"/>
    </source>
</evidence>
<proteinExistence type="inferred from homology"/>
<dbReference type="InterPro" id="IPR008839">
    <property type="entry name" value="MDM33_fungi"/>
</dbReference>
<keyword evidence="4 10" id="KW-0809">Transit peptide</keyword>
<dbReference type="Pfam" id="PF05546">
    <property type="entry name" value="She9_MDM33"/>
    <property type="match status" value="1"/>
</dbReference>
<comment type="subcellular location">
    <subcellularLocation>
        <location evidence="10">Mitochondrion inner membrane</location>
        <topology evidence="10">Multi-pass membrane protein</topology>
    </subcellularLocation>
</comment>
<keyword evidence="8 10" id="KW-0472">Membrane</keyword>
<name>A0A1E3PDN7_9ASCO</name>
<dbReference type="EMBL" id="KV454414">
    <property type="protein sequence ID" value="ODQ63533.1"/>
    <property type="molecule type" value="Genomic_DNA"/>
</dbReference>
<keyword evidence="5 10" id="KW-1133">Transmembrane helix</keyword>
<protein>
    <recommendedName>
        <fullName evidence="10">Sensitive to high expression protein 9, mitochondrial</fullName>
    </recommendedName>
</protein>
<sequence>MGRQIQLIKPVRLRVPTWLIQPSSNKILYHTTSSKKNDNDILKKPQSVKFIKDLPSEIEARRHQLSKWIEAKLDDLQGTVFTASRTLNDVTGYTFIQALKESIDVQAQRIKHLRHELQESKFLYTQSIQERAESQRRVNELLQRKHQWSASDLENFTKSFGDAHTHEKVVMQSQVKLEQTEKELEEAQAELTRTILIRYHEEQIWSDKIRKASTWGTFFLLAVNAVLFVVVQLGMEPWKRKRLTSLFEGKVEAALEEDCAQRTELKNENVTNKFNDLTTFEITNDENNEKILDLIPREYTSDMPELAPLVLPPMSSFKEIVDAFLKWDNYCYFFSHCMSFVHVWPVPSSFITSIGGLLGIFFGRIIHAYFYPM</sequence>
<comment type="similarity">
    <text evidence="1 10">Belongs to the SHE9 family.</text>
</comment>
<feature type="transmembrane region" description="Helical" evidence="10">
    <location>
        <begin position="215"/>
        <end position="235"/>
    </location>
</feature>
<keyword evidence="7 10" id="KW-0496">Mitochondrion</keyword>
<dbReference type="AlphaFoldDB" id="A0A1E3PDN7"/>
<comment type="function">
    <text evidence="9">Required for the maintenance of the structure of the mitochondrial inner membrane. Involved in mitochondrial morphology. Causes growth arrest when highly overexpressed.</text>
</comment>
<reference evidence="12 13" key="1">
    <citation type="journal article" date="2016" name="Proc. Natl. Acad. Sci. U.S.A.">
        <title>Comparative genomics of biotechnologically important yeasts.</title>
        <authorList>
            <person name="Riley R."/>
            <person name="Haridas S."/>
            <person name="Wolfe K.H."/>
            <person name="Lopes M.R."/>
            <person name="Hittinger C.T."/>
            <person name="Goeker M."/>
            <person name="Salamov A.A."/>
            <person name="Wisecaver J.H."/>
            <person name="Long T.M."/>
            <person name="Calvey C.H."/>
            <person name="Aerts A.L."/>
            <person name="Barry K.W."/>
            <person name="Choi C."/>
            <person name="Clum A."/>
            <person name="Coughlan A.Y."/>
            <person name="Deshpande S."/>
            <person name="Douglass A.P."/>
            <person name="Hanson S.J."/>
            <person name="Klenk H.-P."/>
            <person name="LaButti K.M."/>
            <person name="Lapidus A."/>
            <person name="Lindquist E.A."/>
            <person name="Lipzen A.M."/>
            <person name="Meier-Kolthoff J.P."/>
            <person name="Ohm R.A."/>
            <person name="Otillar R.P."/>
            <person name="Pangilinan J.L."/>
            <person name="Peng Y."/>
            <person name="Rokas A."/>
            <person name="Rosa C.A."/>
            <person name="Scheuner C."/>
            <person name="Sibirny A.A."/>
            <person name="Slot J.C."/>
            <person name="Stielow J.B."/>
            <person name="Sun H."/>
            <person name="Kurtzman C.P."/>
            <person name="Blackwell M."/>
            <person name="Grigoriev I.V."/>
            <person name="Jeffries T.W."/>
        </authorList>
    </citation>
    <scope>NUCLEOTIDE SEQUENCE [LARGE SCALE GENOMIC DNA]</scope>
    <source>
        <strain evidence="12 13">DSM 6958</strain>
    </source>
</reference>
<dbReference type="GO" id="GO:0005743">
    <property type="term" value="C:mitochondrial inner membrane"/>
    <property type="evidence" value="ECO:0007669"/>
    <property type="project" value="UniProtKB-SubCell"/>
</dbReference>
<evidence type="ECO:0000256" key="3">
    <source>
        <dbReference type="ARBA" id="ARBA00022792"/>
    </source>
</evidence>
<evidence type="ECO:0000256" key="6">
    <source>
        <dbReference type="ARBA" id="ARBA00023054"/>
    </source>
</evidence>
<dbReference type="GO" id="GO:0007007">
    <property type="term" value="P:inner mitochondrial membrane organization"/>
    <property type="evidence" value="ECO:0007669"/>
    <property type="project" value="TreeGrafter"/>
</dbReference>
<dbReference type="PANTHER" id="PTHR31961:SF3">
    <property type="entry name" value="SENSITIVE TO HIGH EXPRESSION PROTEIN 9, MITOCHONDRIAL"/>
    <property type="match status" value="1"/>
</dbReference>
<feature type="coiled-coil region" evidence="11">
    <location>
        <begin position="170"/>
        <end position="197"/>
    </location>
</feature>
<evidence type="ECO:0000256" key="11">
    <source>
        <dbReference type="SAM" id="Coils"/>
    </source>
</evidence>
<evidence type="ECO:0000256" key="2">
    <source>
        <dbReference type="ARBA" id="ARBA00022692"/>
    </source>
</evidence>
<evidence type="ECO:0000256" key="1">
    <source>
        <dbReference type="ARBA" id="ARBA00007472"/>
    </source>
</evidence>
<keyword evidence="13" id="KW-1185">Reference proteome</keyword>